<feature type="domain" description="NERD" evidence="1">
    <location>
        <begin position="112"/>
        <end position="225"/>
    </location>
</feature>
<evidence type="ECO:0000313" key="2">
    <source>
        <dbReference type="EMBL" id="MEE4542013.1"/>
    </source>
</evidence>
<proteinExistence type="predicted"/>
<keyword evidence="3" id="KW-1185">Reference proteome</keyword>
<dbReference type="PROSITE" id="PS50965">
    <property type="entry name" value="NERD"/>
    <property type="match status" value="1"/>
</dbReference>
<dbReference type="InterPro" id="IPR011528">
    <property type="entry name" value="NERD"/>
</dbReference>
<name>A0ABU7P868_9ACTN</name>
<accession>A0ABU7P868</accession>
<reference evidence="2 3" key="1">
    <citation type="submission" date="2023-12" db="EMBL/GenBank/DDBJ databases">
        <title>Streptomyces sp. V4-01.</title>
        <authorList>
            <person name="Somphong A."/>
            <person name="Phongsopitanun W."/>
        </authorList>
    </citation>
    <scope>NUCLEOTIDE SEQUENCE [LARGE SCALE GENOMIC DNA]</scope>
    <source>
        <strain evidence="2 3">V4-01</strain>
    </source>
</reference>
<gene>
    <name evidence="2" type="ORF">V2S66_08535</name>
</gene>
<protein>
    <submittedName>
        <fullName evidence="2">Nuclease-related domain-containing protein</fullName>
    </submittedName>
</protein>
<evidence type="ECO:0000259" key="1">
    <source>
        <dbReference type="PROSITE" id="PS50965"/>
    </source>
</evidence>
<dbReference type="RefSeq" id="WP_330793947.1">
    <property type="nucleotide sequence ID" value="NZ_JAZEWV010000005.1"/>
</dbReference>
<evidence type="ECO:0000313" key="3">
    <source>
        <dbReference type="Proteomes" id="UP001344658"/>
    </source>
</evidence>
<comment type="caution">
    <text evidence="2">The sequence shown here is derived from an EMBL/GenBank/DDBJ whole genome shotgun (WGS) entry which is preliminary data.</text>
</comment>
<dbReference type="EMBL" id="JAZEWV010000005">
    <property type="protein sequence ID" value="MEE4542013.1"/>
    <property type="molecule type" value="Genomic_DNA"/>
</dbReference>
<dbReference type="Proteomes" id="UP001344658">
    <property type="component" value="Unassembled WGS sequence"/>
</dbReference>
<dbReference type="Pfam" id="PF08378">
    <property type="entry name" value="NERD"/>
    <property type="match status" value="1"/>
</dbReference>
<sequence>MDDLRVSVWKRYGKDRLYVNRATGEAVAWFDRSTGRLEVHVDALRDAALDALAPYLATAPAPAVPLPPAFDLAANRPGEALRDKVDELSPGVLGRALARLLRLRTEADPWRTGLAGERVVGRELDRLARHGWRTLHSIPLPRLGADIDHLLIGPGGVFTINTKNHRDKKVWVGDDSVRVDHGDPYPYVRKIRREADRVSRVLSRGCPFPVRVYPVLVFVAPADLRTVPTLQDVRVLRDRELAALAPLAGVLTAGQIESAYAVARDRRSWQTA</sequence>
<organism evidence="2 3">
    <name type="scientific">Actinacidiphila polyblastidii</name>
    <dbReference type="NCBI Taxonomy" id="3110430"/>
    <lineage>
        <taxon>Bacteria</taxon>
        <taxon>Bacillati</taxon>
        <taxon>Actinomycetota</taxon>
        <taxon>Actinomycetes</taxon>
        <taxon>Kitasatosporales</taxon>
        <taxon>Streptomycetaceae</taxon>
        <taxon>Actinacidiphila</taxon>
    </lineage>
</organism>